<evidence type="ECO:0000313" key="3">
    <source>
        <dbReference type="Proteomes" id="UP000276133"/>
    </source>
</evidence>
<keyword evidence="1" id="KW-0472">Membrane</keyword>
<comment type="caution">
    <text evidence="2">The sequence shown here is derived from an EMBL/GenBank/DDBJ whole genome shotgun (WGS) entry which is preliminary data.</text>
</comment>
<accession>A0A3M7PI26</accession>
<keyword evidence="3" id="KW-1185">Reference proteome</keyword>
<organism evidence="2 3">
    <name type="scientific">Brachionus plicatilis</name>
    <name type="common">Marine rotifer</name>
    <name type="synonym">Brachionus muelleri</name>
    <dbReference type="NCBI Taxonomy" id="10195"/>
    <lineage>
        <taxon>Eukaryota</taxon>
        <taxon>Metazoa</taxon>
        <taxon>Spiralia</taxon>
        <taxon>Gnathifera</taxon>
        <taxon>Rotifera</taxon>
        <taxon>Eurotatoria</taxon>
        <taxon>Monogononta</taxon>
        <taxon>Pseudotrocha</taxon>
        <taxon>Ploima</taxon>
        <taxon>Brachionidae</taxon>
        <taxon>Brachionus</taxon>
    </lineage>
</organism>
<dbReference type="EMBL" id="REGN01010567">
    <property type="protein sequence ID" value="RMZ98775.1"/>
    <property type="molecule type" value="Genomic_DNA"/>
</dbReference>
<proteinExistence type="predicted"/>
<keyword evidence="1" id="KW-1133">Transmembrane helix</keyword>
<keyword evidence="1" id="KW-0812">Transmembrane</keyword>
<dbReference type="Proteomes" id="UP000276133">
    <property type="component" value="Unassembled WGS sequence"/>
</dbReference>
<evidence type="ECO:0000313" key="2">
    <source>
        <dbReference type="EMBL" id="RMZ98775.1"/>
    </source>
</evidence>
<feature type="transmembrane region" description="Helical" evidence="1">
    <location>
        <begin position="15"/>
        <end position="34"/>
    </location>
</feature>
<reference evidence="2 3" key="1">
    <citation type="journal article" date="2018" name="Sci. Rep.">
        <title>Genomic signatures of local adaptation to the degree of environmental predictability in rotifers.</title>
        <authorList>
            <person name="Franch-Gras L."/>
            <person name="Hahn C."/>
            <person name="Garcia-Roger E.M."/>
            <person name="Carmona M.J."/>
            <person name="Serra M."/>
            <person name="Gomez A."/>
        </authorList>
    </citation>
    <scope>NUCLEOTIDE SEQUENCE [LARGE SCALE GENOMIC DNA]</scope>
    <source>
        <strain evidence="2">HYR1</strain>
    </source>
</reference>
<name>A0A3M7PI26_BRAPC</name>
<evidence type="ECO:0000256" key="1">
    <source>
        <dbReference type="SAM" id="Phobius"/>
    </source>
</evidence>
<gene>
    <name evidence="2" type="ORF">BpHYR1_012571</name>
</gene>
<sequence length="74" mass="9351">MFIKKYERMILKLTIKIYINNIWIIKIIMVFLKYNDKKNLGQKYPEYYNLMNLIKRKKINYQMKKQLLLFDFIH</sequence>
<protein>
    <submittedName>
        <fullName evidence="2">Uncharacterized protein</fullName>
    </submittedName>
</protein>
<dbReference type="AlphaFoldDB" id="A0A3M7PI26"/>